<dbReference type="InterPro" id="IPR025391">
    <property type="entry name" value="DUF4123"/>
</dbReference>
<accession>A0ABY9GBJ1</accession>
<dbReference type="Proteomes" id="UP001230339">
    <property type="component" value="Chromosome"/>
</dbReference>
<evidence type="ECO:0000313" key="3">
    <source>
        <dbReference type="Proteomes" id="UP001230339"/>
    </source>
</evidence>
<feature type="domain" description="DUF4123" evidence="1">
    <location>
        <begin position="22"/>
        <end position="135"/>
    </location>
</feature>
<keyword evidence="3" id="KW-1185">Reference proteome</keyword>
<evidence type="ECO:0000259" key="1">
    <source>
        <dbReference type="Pfam" id="PF13503"/>
    </source>
</evidence>
<protein>
    <submittedName>
        <fullName evidence="2">DUF4123 domain-containing protein</fullName>
    </submittedName>
</protein>
<dbReference type="RefSeq" id="WP_305387250.1">
    <property type="nucleotide sequence ID" value="NZ_CP117426.1"/>
</dbReference>
<dbReference type="EMBL" id="CP117449">
    <property type="protein sequence ID" value="WLH12941.1"/>
    <property type="molecule type" value="Genomic_DNA"/>
</dbReference>
<gene>
    <name evidence="2" type="ORF">PSH57_00810</name>
</gene>
<dbReference type="Pfam" id="PF13503">
    <property type="entry name" value="DUF4123"/>
    <property type="match status" value="1"/>
</dbReference>
<reference evidence="2 3" key="1">
    <citation type="submission" date="2023-02" db="EMBL/GenBank/DDBJ databases">
        <title>Evolution of Hrp T3SS in non-pathogenic Pseudomonas fluorescens.</title>
        <authorList>
            <person name="Liao K."/>
            <person name="Wei H."/>
            <person name="Gu Y."/>
        </authorList>
    </citation>
    <scope>NUCLEOTIDE SEQUENCE [LARGE SCALE GENOMIC DNA]</scope>
    <source>
        <strain evidence="2 3">FP205</strain>
    </source>
</reference>
<sequence length="283" mass="32565">MTHSRPYQWLLTHQRLGHTLCVVLDSENERQMRQTLLKNSRPHQYLSVYGQTMVADLCDAGPFVFTVNPGDKNVNELLMRPDSDWGWLASVPKGHMPMLVEHWRKRLIIGDRPHQALYRFHDNRVLAKALRHLPVESYPSYLGPAISVCYWRGACWECTDNPVPGTCPVPDFPLWLQLPVAPQQAMKTRLINAHRFLLAEHLQAYAQLAEQQDPQIWLRATLDQAEAWNWLAPAPLEFLLTQSLQAPAQTLAPHWQARPDETPDEHFERVRLATQSWQGGAPQ</sequence>
<name>A0ABY9GBJ1_9PSED</name>
<proteinExistence type="predicted"/>
<evidence type="ECO:0000313" key="2">
    <source>
        <dbReference type="EMBL" id="WLH12941.1"/>
    </source>
</evidence>
<organism evidence="2 3">
    <name type="scientific">Pseudomonas hefeiensis</name>
    <dbReference type="NCBI Taxonomy" id="2738125"/>
    <lineage>
        <taxon>Bacteria</taxon>
        <taxon>Pseudomonadati</taxon>
        <taxon>Pseudomonadota</taxon>
        <taxon>Gammaproteobacteria</taxon>
        <taxon>Pseudomonadales</taxon>
        <taxon>Pseudomonadaceae</taxon>
        <taxon>Pseudomonas</taxon>
    </lineage>
</organism>